<dbReference type="STRING" id="1434232.MAIT1_02479"/>
<feature type="domain" description="Rhodanese" evidence="2">
    <location>
        <begin position="164"/>
        <end position="270"/>
    </location>
</feature>
<evidence type="ECO:0000313" key="4">
    <source>
        <dbReference type="Proteomes" id="UP000194003"/>
    </source>
</evidence>
<sequence length="275" mass="29861">MVDAQWFAEHAGDAGVALLDLRPAQQYQRAHVTGSFSAPYQKWRMERKDLSGMAPSPEQMEKMLSALGVTAETHIVLLSGGFSAGDLASATRAFWTLKLIGHDKASILDGGLSGLPQPLLRKLLTQAVPAKPKPTQYVAKVNNDILATDQTILDAAKHHVGVNDARSVAEYIGLYVTPEERPGAIPGATNVPYDWITVNGGGKLRSAETLRAVFALQGVDLSKPQITYCHTGHRASLNWFVMRELLGVADVKLYDASMANWARNPERPIKALITP</sequence>
<dbReference type="PANTHER" id="PTHR43855:SF1">
    <property type="entry name" value="THIOSULFATE SULFURTRANSFERASE"/>
    <property type="match status" value="1"/>
</dbReference>
<organism evidence="3 4">
    <name type="scientific">Magnetofaba australis IT-1</name>
    <dbReference type="NCBI Taxonomy" id="1434232"/>
    <lineage>
        <taxon>Bacteria</taxon>
        <taxon>Pseudomonadati</taxon>
        <taxon>Pseudomonadota</taxon>
        <taxon>Magnetococcia</taxon>
        <taxon>Magnetococcales</taxon>
        <taxon>Magnetococcaceae</taxon>
        <taxon>Magnetofaba</taxon>
    </lineage>
</organism>
<comment type="caution">
    <text evidence="3">The sequence shown here is derived from an EMBL/GenBank/DDBJ whole genome shotgun (WGS) entry which is preliminary data.</text>
</comment>
<dbReference type="SUPFAM" id="SSF52821">
    <property type="entry name" value="Rhodanese/Cell cycle control phosphatase"/>
    <property type="match status" value="2"/>
</dbReference>
<name>A0A1Y2K315_9PROT</name>
<dbReference type="AlphaFoldDB" id="A0A1Y2K315"/>
<keyword evidence="4" id="KW-1185">Reference proteome</keyword>
<reference evidence="3 4" key="1">
    <citation type="journal article" date="2016" name="BMC Genomics">
        <title>Combined genomic and structural analyses of a cultured magnetotactic bacterium reveals its niche adaptation to a dynamic environment.</title>
        <authorList>
            <person name="Araujo A.C."/>
            <person name="Morillo V."/>
            <person name="Cypriano J."/>
            <person name="Teixeira L.C."/>
            <person name="Leao P."/>
            <person name="Lyra S."/>
            <person name="Almeida L.G."/>
            <person name="Bazylinski D.A."/>
            <person name="Vasconcellos A.T."/>
            <person name="Abreu F."/>
            <person name="Lins U."/>
        </authorList>
    </citation>
    <scope>NUCLEOTIDE SEQUENCE [LARGE SCALE GENOMIC DNA]</scope>
    <source>
        <strain evidence="3 4">IT-1</strain>
    </source>
</reference>
<dbReference type="CDD" id="cd01448">
    <property type="entry name" value="TST_Repeat_1"/>
    <property type="match status" value="1"/>
</dbReference>
<evidence type="ECO:0000259" key="2">
    <source>
        <dbReference type="PROSITE" id="PS50206"/>
    </source>
</evidence>
<dbReference type="Proteomes" id="UP000194003">
    <property type="component" value="Unassembled WGS sequence"/>
</dbReference>
<protein>
    <submittedName>
        <fullName evidence="3">Putative rhodanese</fullName>
    </submittedName>
</protein>
<gene>
    <name evidence="3" type="ORF">MAIT1_02479</name>
</gene>
<dbReference type="Pfam" id="PF00581">
    <property type="entry name" value="Rhodanese"/>
    <property type="match status" value="2"/>
</dbReference>
<feature type="domain" description="Rhodanese" evidence="2">
    <location>
        <begin position="12"/>
        <end position="121"/>
    </location>
</feature>
<dbReference type="EMBL" id="LVJN01000020">
    <property type="protein sequence ID" value="OSM02349.1"/>
    <property type="molecule type" value="Genomic_DNA"/>
</dbReference>
<dbReference type="PANTHER" id="PTHR43855">
    <property type="entry name" value="THIOSULFATE SULFURTRANSFERASE"/>
    <property type="match status" value="1"/>
</dbReference>
<dbReference type="Gene3D" id="3.40.250.10">
    <property type="entry name" value="Rhodanese-like domain"/>
    <property type="match status" value="2"/>
</dbReference>
<keyword evidence="1" id="KW-0677">Repeat</keyword>
<dbReference type="CDD" id="cd01449">
    <property type="entry name" value="TST_Repeat_2"/>
    <property type="match status" value="1"/>
</dbReference>
<accession>A0A1Y2K315</accession>
<dbReference type="InterPro" id="IPR051126">
    <property type="entry name" value="Thiosulfate_sulfurtransferase"/>
</dbReference>
<dbReference type="SMART" id="SM00450">
    <property type="entry name" value="RHOD"/>
    <property type="match status" value="2"/>
</dbReference>
<dbReference type="InterPro" id="IPR036873">
    <property type="entry name" value="Rhodanese-like_dom_sf"/>
</dbReference>
<dbReference type="PROSITE" id="PS50206">
    <property type="entry name" value="RHODANESE_3"/>
    <property type="match status" value="2"/>
</dbReference>
<proteinExistence type="predicted"/>
<evidence type="ECO:0000256" key="1">
    <source>
        <dbReference type="ARBA" id="ARBA00022737"/>
    </source>
</evidence>
<evidence type="ECO:0000313" key="3">
    <source>
        <dbReference type="EMBL" id="OSM02349.1"/>
    </source>
</evidence>
<dbReference type="InterPro" id="IPR001763">
    <property type="entry name" value="Rhodanese-like_dom"/>
</dbReference>